<dbReference type="InterPro" id="IPR000485">
    <property type="entry name" value="AsnC-type_HTH_dom"/>
</dbReference>
<evidence type="ECO:0000259" key="4">
    <source>
        <dbReference type="PROSITE" id="PS50956"/>
    </source>
</evidence>
<dbReference type="Pfam" id="PF13404">
    <property type="entry name" value="HTH_AsnC-type"/>
    <property type="match status" value="1"/>
</dbReference>
<dbReference type="PANTHER" id="PTHR30154">
    <property type="entry name" value="LEUCINE-RESPONSIVE REGULATORY PROTEIN"/>
    <property type="match status" value="1"/>
</dbReference>
<dbReference type="AlphaFoldDB" id="A0A4Q1JWK4"/>
<keyword evidence="2" id="KW-0238">DNA-binding</keyword>
<sequence length="143" mass="15786">MAEATDALDRDLIALLRHDSRMPAALLAKQLKVSRSTVQNRIARLQRSGLLLGFTVRLRTDMATGGVRAITQIEVRGGAGDRVVAALRRLPEVVKIYSTNGRWDLVAEIRTEDLAGFDQTLRQLRDVEGIAASETSLLLAEHR</sequence>
<feature type="domain" description="HTH asnC-type" evidence="4">
    <location>
        <begin position="6"/>
        <end position="68"/>
    </location>
</feature>
<keyword evidence="6" id="KW-1185">Reference proteome</keyword>
<dbReference type="GO" id="GO:0005829">
    <property type="term" value="C:cytosol"/>
    <property type="evidence" value="ECO:0007669"/>
    <property type="project" value="TreeGrafter"/>
</dbReference>
<dbReference type="Proteomes" id="UP000289784">
    <property type="component" value="Unassembled WGS sequence"/>
</dbReference>
<dbReference type="PANTHER" id="PTHR30154:SF34">
    <property type="entry name" value="TRANSCRIPTIONAL REGULATOR AZLB"/>
    <property type="match status" value="1"/>
</dbReference>
<evidence type="ECO:0000313" key="6">
    <source>
        <dbReference type="Proteomes" id="UP000289784"/>
    </source>
</evidence>
<keyword evidence="1" id="KW-0805">Transcription regulation</keyword>
<dbReference type="PROSITE" id="PS50956">
    <property type="entry name" value="HTH_ASNC_2"/>
    <property type="match status" value="1"/>
</dbReference>
<dbReference type="InterPro" id="IPR011008">
    <property type="entry name" value="Dimeric_a/b-barrel"/>
</dbReference>
<protein>
    <submittedName>
        <fullName evidence="5">Lrp/AsnC family transcriptional regulator</fullName>
    </submittedName>
</protein>
<accession>A0A4Q1JWK4</accession>
<dbReference type="PRINTS" id="PR00033">
    <property type="entry name" value="HTHASNC"/>
</dbReference>
<dbReference type="SUPFAM" id="SSF46785">
    <property type="entry name" value="Winged helix' DNA-binding domain"/>
    <property type="match status" value="1"/>
</dbReference>
<dbReference type="InterPro" id="IPR019887">
    <property type="entry name" value="Tscrpt_reg_AsnC/Lrp_C"/>
</dbReference>
<evidence type="ECO:0000256" key="1">
    <source>
        <dbReference type="ARBA" id="ARBA00023015"/>
    </source>
</evidence>
<dbReference type="GO" id="GO:0043200">
    <property type="term" value="P:response to amino acid"/>
    <property type="evidence" value="ECO:0007669"/>
    <property type="project" value="TreeGrafter"/>
</dbReference>
<dbReference type="OrthoDB" id="5476at2"/>
<evidence type="ECO:0000256" key="2">
    <source>
        <dbReference type="ARBA" id="ARBA00023125"/>
    </source>
</evidence>
<dbReference type="InterPro" id="IPR019888">
    <property type="entry name" value="Tscrpt_reg_AsnC-like"/>
</dbReference>
<evidence type="ECO:0000313" key="5">
    <source>
        <dbReference type="EMBL" id="RXR06038.1"/>
    </source>
</evidence>
<keyword evidence="3" id="KW-0804">Transcription</keyword>
<dbReference type="Gene3D" id="1.10.10.10">
    <property type="entry name" value="Winged helix-like DNA-binding domain superfamily/Winged helix DNA-binding domain"/>
    <property type="match status" value="1"/>
</dbReference>
<dbReference type="RefSeq" id="WP_129470950.1">
    <property type="nucleotide sequence ID" value="NZ_SAWZ01000004.1"/>
</dbReference>
<gene>
    <name evidence="5" type="ORF">EPA99_09345</name>
</gene>
<dbReference type="InterPro" id="IPR036388">
    <property type="entry name" value="WH-like_DNA-bd_sf"/>
</dbReference>
<dbReference type="SMART" id="SM00344">
    <property type="entry name" value="HTH_ASNC"/>
    <property type="match status" value="1"/>
</dbReference>
<comment type="caution">
    <text evidence="5">The sequence shown here is derived from an EMBL/GenBank/DDBJ whole genome shotgun (WGS) entry which is preliminary data.</text>
</comment>
<dbReference type="Gene3D" id="3.30.70.920">
    <property type="match status" value="1"/>
</dbReference>
<dbReference type="InterPro" id="IPR036390">
    <property type="entry name" value="WH_DNA-bd_sf"/>
</dbReference>
<reference evidence="5 6" key="1">
    <citation type="submission" date="2019-01" db="EMBL/GenBank/DDBJ databases">
        <title>Pseudoxanthomonas composti sp. nov., isolated from compost.</title>
        <authorList>
            <person name="Yang G."/>
        </authorList>
    </citation>
    <scope>NUCLEOTIDE SEQUENCE [LARGE SCALE GENOMIC DNA]</scope>
    <source>
        <strain evidence="5 6">GSS15</strain>
    </source>
</reference>
<dbReference type="SUPFAM" id="SSF54909">
    <property type="entry name" value="Dimeric alpha+beta barrel"/>
    <property type="match status" value="1"/>
</dbReference>
<proteinExistence type="predicted"/>
<evidence type="ECO:0000256" key="3">
    <source>
        <dbReference type="ARBA" id="ARBA00023163"/>
    </source>
</evidence>
<dbReference type="Pfam" id="PF01037">
    <property type="entry name" value="AsnC_trans_reg"/>
    <property type="match status" value="1"/>
</dbReference>
<organism evidence="5 6">
    <name type="scientific">Pseudoxanthomonas composti</name>
    <dbReference type="NCBI Taxonomy" id="2137479"/>
    <lineage>
        <taxon>Bacteria</taxon>
        <taxon>Pseudomonadati</taxon>
        <taxon>Pseudomonadota</taxon>
        <taxon>Gammaproteobacteria</taxon>
        <taxon>Lysobacterales</taxon>
        <taxon>Lysobacteraceae</taxon>
        <taxon>Pseudoxanthomonas</taxon>
    </lineage>
</organism>
<name>A0A4Q1JWK4_9GAMM</name>
<dbReference type="GO" id="GO:0043565">
    <property type="term" value="F:sequence-specific DNA binding"/>
    <property type="evidence" value="ECO:0007669"/>
    <property type="project" value="InterPro"/>
</dbReference>
<dbReference type="EMBL" id="SAWZ01000004">
    <property type="protein sequence ID" value="RXR06038.1"/>
    <property type="molecule type" value="Genomic_DNA"/>
</dbReference>